<evidence type="ECO:0000259" key="4">
    <source>
        <dbReference type="PROSITE" id="PS50043"/>
    </source>
</evidence>
<sequence>MTGHEAGHEPGHDAGHVPALPRDYVRRERLWSRLDDATEGAVTVLVGPGGAGKTLGVAGWLRDRRRAAGARWVSGDLGWVPERLDAVLTHPGLVVVDDAHRLPLATIQHIDRLLDRDPGSLRLVLATRWDLPLTRLGPELLGQLTLLRGDLLRLDDAESAAVVAAHARTGSADVATAIASRSQGWCAAVVLAARTVGAAPDPLAAARQYALGHSATDRVASEVFSTLRPRERHLLLCVASEPQVTPRLAEHLTRDPGAGEVLADLELTGLLVTRVTTPEGLDDTEAETRYAIHPLLAEIVRRRIASGGVDVMRAASTVQRAVLVDVARGDTERALRRLVAIGDHAAAAAVLASEGPALLLRGHGDLPRELAWSERSALEDNPETWFALALDRWFVGDVRRAVHWLDRLVAAPEGECPTARLEAACAGVMRARLGLEPLGPAIERGEAAYAATPASSSAVLPILLWELGSAHAWSGDLDRAAELHLTGARLARALGLPRLEAPMLTSLALVEYARGRVLASNEVADEADAILAAHGLDLPYSVGRLDLVRGLGAANDVPTHPTSWVSEPLTSLHEADLFTAFWARLLRARIALATGSLLAAERILEEPLPVPLPRHLVLTGAVERALMATLSRDSATLLATAERLAAQGCPGDAAFVSALRADLAGDPRRATALLEEAVRDGRCRQPHTRAHAAVLLAQLLDATGDGRAAREALTEALSLTEVRRDVIPFLDWSWHGTRVLPLLQRHLETQPSEWGTELLAIVTDVPSLVTTYGPRTAGETEEPPAVPAPLLSPRERDVLLELARGSTYADIAGSLFVSENTVKTHVSSLYAKLAVNRRSAALAAARAMRLL</sequence>
<dbReference type="SUPFAM" id="SSF46894">
    <property type="entry name" value="C-terminal effector domain of the bipartite response regulators"/>
    <property type="match status" value="1"/>
</dbReference>
<dbReference type="InterPro" id="IPR059106">
    <property type="entry name" value="WHD_MalT"/>
</dbReference>
<keyword evidence="3" id="KW-0804">Transcription</keyword>
<dbReference type="SUPFAM" id="SSF52540">
    <property type="entry name" value="P-loop containing nucleoside triphosphate hydrolases"/>
    <property type="match status" value="1"/>
</dbReference>
<dbReference type="Gene3D" id="1.10.10.10">
    <property type="entry name" value="Winged helix-like DNA-binding domain superfamily/Winged helix DNA-binding domain"/>
    <property type="match status" value="1"/>
</dbReference>
<protein>
    <submittedName>
        <fullName evidence="5">LuxR C-terminal-related transcriptional regulator</fullName>
    </submittedName>
</protein>
<keyword evidence="1" id="KW-0805">Transcription regulation</keyword>
<dbReference type="InterPro" id="IPR016032">
    <property type="entry name" value="Sig_transdc_resp-reg_C-effctor"/>
</dbReference>
<dbReference type="InterPro" id="IPR000792">
    <property type="entry name" value="Tscrpt_reg_LuxR_C"/>
</dbReference>
<dbReference type="RefSeq" id="WP_224122601.1">
    <property type="nucleotide sequence ID" value="NZ_JAIQZJ010000003.1"/>
</dbReference>
<feature type="domain" description="HTH luxR-type" evidence="4">
    <location>
        <begin position="784"/>
        <end position="849"/>
    </location>
</feature>
<evidence type="ECO:0000313" key="6">
    <source>
        <dbReference type="Proteomes" id="UP000780875"/>
    </source>
</evidence>
<organism evidence="5 6">
    <name type="scientific">Nocardioides mangrovi</name>
    <dbReference type="NCBI Taxonomy" id="2874580"/>
    <lineage>
        <taxon>Bacteria</taxon>
        <taxon>Bacillati</taxon>
        <taxon>Actinomycetota</taxon>
        <taxon>Actinomycetes</taxon>
        <taxon>Propionibacteriales</taxon>
        <taxon>Nocardioidaceae</taxon>
        <taxon>Nocardioides</taxon>
    </lineage>
</organism>
<dbReference type="SMART" id="SM00421">
    <property type="entry name" value="HTH_LUXR"/>
    <property type="match status" value="1"/>
</dbReference>
<reference evidence="5 6" key="1">
    <citation type="submission" date="2021-09" db="EMBL/GenBank/DDBJ databases">
        <title>Whole genome sequence of Nocardioides sp. GBK3QG-3.</title>
        <authorList>
            <person name="Tuo L."/>
        </authorList>
    </citation>
    <scope>NUCLEOTIDE SEQUENCE [LARGE SCALE GENOMIC DNA]</scope>
    <source>
        <strain evidence="5 6">GBK3QG-3</strain>
    </source>
</reference>
<evidence type="ECO:0000256" key="3">
    <source>
        <dbReference type="ARBA" id="ARBA00023163"/>
    </source>
</evidence>
<dbReference type="CDD" id="cd06170">
    <property type="entry name" value="LuxR_C_like"/>
    <property type="match status" value="1"/>
</dbReference>
<accession>A0ABS7UB87</accession>
<evidence type="ECO:0000256" key="2">
    <source>
        <dbReference type="ARBA" id="ARBA00023125"/>
    </source>
</evidence>
<dbReference type="InterPro" id="IPR027417">
    <property type="entry name" value="P-loop_NTPase"/>
</dbReference>
<dbReference type="Pfam" id="PF00196">
    <property type="entry name" value="GerE"/>
    <property type="match status" value="1"/>
</dbReference>
<dbReference type="PROSITE" id="PS00622">
    <property type="entry name" value="HTH_LUXR_1"/>
    <property type="match status" value="1"/>
</dbReference>
<dbReference type="PROSITE" id="PS50043">
    <property type="entry name" value="HTH_LUXR_2"/>
    <property type="match status" value="1"/>
</dbReference>
<dbReference type="InterPro" id="IPR036388">
    <property type="entry name" value="WH-like_DNA-bd_sf"/>
</dbReference>
<dbReference type="EMBL" id="JAIQZJ010000003">
    <property type="protein sequence ID" value="MBZ5738236.1"/>
    <property type="molecule type" value="Genomic_DNA"/>
</dbReference>
<dbReference type="PANTHER" id="PTHR44688:SF16">
    <property type="entry name" value="DNA-BINDING TRANSCRIPTIONAL ACTIVATOR DEVR_DOSR"/>
    <property type="match status" value="1"/>
</dbReference>
<comment type="caution">
    <text evidence="5">The sequence shown here is derived from an EMBL/GenBank/DDBJ whole genome shotgun (WGS) entry which is preliminary data.</text>
</comment>
<proteinExistence type="predicted"/>
<dbReference type="Proteomes" id="UP000780875">
    <property type="component" value="Unassembled WGS sequence"/>
</dbReference>
<dbReference type="PRINTS" id="PR00038">
    <property type="entry name" value="HTHLUXR"/>
</dbReference>
<keyword evidence="6" id="KW-1185">Reference proteome</keyword>
<gene>
    <name evidence="5" type="ORF">K8U61_08685</name>
</gene>
<keyword evidence="2" id="KW-0238">DNA-binding</keyword>
<name>A0ABS7UB87_9ACTN</name>
<evidence type="ECO:0000313" key="5">
    <source>
        <dbReference type="EMBL" id="MBZ5738236.1"/>
    </source>
</evidence>
<evidence type="ECO:0000256" key="1">
    <source>
        <dbReference type="ARBA" id="ARBA00023015"/>
    </source>
</evidence>
<dbReference type="Pfam" id="PF25873">
    <property type="entry name" value="WHD_MalT"/>
    <property type="match status" value="1"/>
</dbReference>
<dbReference type="PANTHER" id="PTHR44688">
    <property type="entry name" value="DNA-BINDING TRANSCRIPTIONAL ACTIVATOR DEVR_DOSR"/>
    <property type="match status" value="1"/>
</dbReference>